<dbReference type="Proteomes" id="UP000585327">
    <property type="component" value="Unassembled WGS sequence"/>
</dbReference>
<sequence length="101" mass="11568">MSVKSQIEDLCTKALNFDFISIENESHLHSSSQNAESHFKLILVSNDFLNMSLIKRHKHIYKILNEIMPKIHALAIHAFTEEEFKNNTVNTNSPDCVNKNG</sequence>
<comment type="similarity">
    <text evidence="1 2">Belongs to the BolA/IbaG family.</text>
</comment>
<gene>
    <name evidence="3" type="ORF">H2021_03390</name>
</gene>
<evidence type="ECO:0000256" key="1">
    <source>
        <dbReference type="ARBA" id="ARBA00005578"/>
    </source>
</evidence>
<dbReference type="InterPro" id="IPR002634">
    <property type="entry name" value="BolA"/>
</dbReference>
<dbReference type="AlphaFoldDB" id="A0A838YS35"/>
<protein>
    <submittedName>
        <fullName evidence="3">BolA family transcriptional regulator</fullName>
    </submittedName>
</protein>
<dbReference type="SUPFAM" id="SSF82657">
    <property type="entry name" value="BolA-like"/>
    <property type="match status" value="1"/>
</dbReference>
<dbReference type="InterPro" id="IPR050961">
    <property type="entry name" value="BolA/IbaG_stress_morph_reg"/>
</dbReference>
<dbReference type="InterPro" id="IPR036065">
    <property type="entry name" value="BolA-like_sf"/>
</dbReference>
<proteinExistence type="inferred from homology"/>
<evidence type="ECO:0000313" key="4">
    <source>
        <dbReference type="Proteomes" id="UP000585327"/>
    </source>
</evidence>
<dbReference type="Pfam" id="PF01722">
    <property type="entry name" value="BolA"/>
    <property type="match status" value="1"/>
</dbReference>
<evidence type="ECO:0000313" key="3">
    <source>
        <dbReference type="EMBL" id="MBA4724243.1"/>
    </source>
</evidence>
<comment type="caution">
    <text evidence="3">The sequence shown here is derived from an EMBL/GenBank/DDBJ whole genome shotgun (WGS) entry which is preliminary data.</text>
</comment>
<dbReference type="PIRSF" id="PIRSF003113">
    <property type="entry name" value="BolA"/>
    <property type="match status" value="1"/>
</dbReference>
<dbReference type="PANTHER" id="PTHR46229:SF2">
    <property type="entry name" value="BOLA-LIKE PROTEIN 1"/>
    <property type="match status" value="1"/>
</dbReference>
<reference evidence="3 4" key="1">
    <citation type="submission" date="2020-06" db="EMBL/GenBank/DDBJ databases">
        <title>Dysbiosis in marine aquaculture revealed through microbiome analysis: reverse ecology for environmental sustainability.</title>
        <authorList>
            <person name="Haro-Moreno J.M."/>
            <person name="Coutinho F.H."/>
            <person name="Zaragoza-Solas A."/>
            <person name="Picazo A."/>
            <person name="Almagro-Moreno S."/>
            <person name="Lopez-Perez M."/>
        </authorList>
    </citation>
    <scope>NUCLEOTIDE SEQUENCE [LARGE SCALE GENOMIC DNA]</scope>
    <source>
        <strain evidence="3">MCMED-G42</strain>
    </source>
</reference>
<dbReference type="EMBL" id="JACETM010000035">
    <property type="protein sequence ID" value="MBA4724243.1"/>
    <property type="molecule type" value="Genomic_DNA"/>
</dbReference>
<evidence type="ECO:0000256" key="2">
    <source>
        <dbReference type="RuleBase" id="RU003860"/>
    </source>
</evidence>
<accession>A0A838YS35</accession>
<dbReference type="PANTHER" id="PTHR46229">
    <property type="entry name" value="BOLA TRANSCRIPTION REGULATOR"/>
    <property type="match status" value="1"/>
</dbReference>
<name>A0A838YS35_9GAMM</name>
<dbReference type="Gene3D" id="3.30.300.90">
    <property type="entry name" value="BolA-like"/>
    <property type="match status" value="1"/>
</dbReference>
<organism evidence="3 4">
    <name type="scientific">SAR86 cluster bacterium</name>
    <dbReference type="NCBI Taxonomy" id="2030880"/>
    <lineage>
        <taxon>Bacteria</taxon>
        <taxon>Pseudomonadati</taxon>
        <taxon>Pseudomonadota</taxon>
        <taxon>Gammaproteobacteria</taxon>
        <taxon>SAR86 cluster</taxon>
    </lineage>
</organism>